<dbReference type="Pfam" id="PF00096">
    <property type="entry name" value="zf-C2H2"/>
    <property type="match status" value="2"/>
</dbReference>
<dbReference type="PROSITE" id="PS50157">
    <property type="entry name" value="ZINC_FINGER_C2H2_2"/>
    <property type="match status" value="2"/>
</dbReference>
<keyword evidence="3" id="KW-0677">Repeat</keyword>
<dbReference type="InterPro" id="IPR051007">
    <property type="entry name" value="creA/MIG_C2H2-ZnF"/>
</dbReference>
<keyword evidence="13" id="KW-1185">Reference proteome</keyword>
<evidence type="ECO:0000256" key="7">
    <source>
        <dbReference type="ARBA" id="ARBA00023163"/>
    </source>
</evidence>
<feature type="region of interest" description="Disordered" evidence="10">
    <location>
        <begin position="212"/>
        <end position="245"/>
    </location>
</feature>
<accession>A0ABN7UE89</accession>
<comment type="subcellular location">
    <subcellularLocation>
        <location evidence="1">Nucleus</location>
    </subcellularLocation>
</comment>
<protein>
    <submittedName>
        <fullName evidence="12">7954_t:CDS:1</fullName>
    </submittedName>
</protein>
<keyword evidence="7" id="KW-0804">Transcription</keyword>
<keyword evidence="2" id="KW-0479">Metal-binding</keyword>
<organism evidence="12 13">
    <name type="scientific">Gigaspora margarita</name>
    <dbReference type="NCBI Taxonomy" id="4874"/>
    <lineage>
        <taxon>Eukaryota</taxon>
        <taxon>Fungi</taxon>
        <taxon>Fungi incertae sedis</taxon>
        <taxon>Mucoromycota</taxon>
        <taxon>Glomeromycotina</taxon>
        <taxon>Glomeromycetes</taxon>
        <taxon>Diversisporales</taxon>
        <taxon>Gigasporaceae</taxon>
        <taxon>Gigaspora</taxon>
    </lineage>
</organism>
<feature type="region of interest" description="Disordered" evidence="10">
    <location>
        <begin position="53"/>
        <end position="75"/>
    </location>
</feature>
<evidence type="ECO:0000256" key="2">
    <source>
        <dbReference type="ARBA" id="ARBA00022723"/>
    </source>
</evidence>
<name>A0ABN7UE89_GIGMA</name>
<evidence type="ECO:0000256" key="3">
    <source>
        <dbReference type="ARBA" id="ARBA00022737"/>
    </source>
</evidence>
<comment type="caution">
    <text evidence="12">The sequence shown here is derived from an EMBL/GenBank/DDBJ whole genome shotgun (WGS) entry which is preliminary data.</text>
</comment>
<reference evidence="12 13" key="1">
    <citation type="submission" date="2021-06" db="EMBL/GenBank/DDBJ databases">
        <authorList>
            <person name="Kallberg Y."/>
            <person name="Tangrot J."/>
            <person name="Rosling A."/>
        </authorList>
    </citation>
    <scope>NUCLEOTIDE SEQUENCE [LARGE SCALE GENOMIC DNA]</scope>
    <source>
        <strain evidence="12 13">120-4 pot B 10/14</strain>
    </source>
</reference>
<evidence type="ECO:0000259" key="11">
    <source>
        <dbReference type="PROSITE" id="PS50157"/>
    </source>
</evidence>
<dbReference type="EMBL" id="CAJVQB010001813">
    <property type="protein sequence ID" value="CAG8551379.1"/>
    <property type="molecule type" value="Genomic_DNA"/>
</dbReference>
<evidence type="ECO:0000256" key="9">
    <source>
        <dbReference type="PROSITE-ProRule" id="PRU00042"/>
    </source>
</evidence>
<dbReference type="InterPro" id="IPR013087">
    <property type="entry name" value="Znf_C2H2_type"/>
</dbReference>
<evidence type="ECO:0000256" key="4">
    <source>
        <dbReference type="ARBA" id="ARBA00022771"/>
    </source>
</evidence>
<feature type="compositionally biased region" description="Low complexity" evidence="10">
    <location>
        <begin position="223"/>
        <end position="237"/>
    </location>
</feature>
<gene>
    <name evidence="12" type="ORF">GMARGA_LOCUS4573</name>
</gene>
<keyword evidence="6" id="KW-0805">Transcription regulation</keyword>
<dbReference type="PANTHER" id="PTHR47428">
    <property type="entry name" value="REGULATORY PROTEIN MIG1-RELATED"/>
    <property type="match status" value="1"/>
</dbReference>
<dbReference type="Proteomes" id="UP000789901">
    <property type="component" value="Unassembled WGS sequence"/>
</dbReference>
<evidence type="ECO:0000256" key="8">
    <source>
        <dbReference type="ARBA" id="ARBA00023242"/>
    </source>
</evidence>
<keyword evidence="4 9" id="KW-0863">Zinc-finger</keyword>
<evidence type="ECO:0000313" key="12">
    <source>
        <dbReference type="EMBL" id="CAG8551379.1"/>
    </source>
</evidence>
<dbReference type="SUPFAM" id="SSF57667">
    <property type="entry name" value="beta-beta-alpha zinc fingers"/>
    <property type="match status" value="2"/>
</dbReference>
<dbReference type="PANTHER" id="PTHR47428:SF1">
    <property type="entry name" value="REGULATORY PROTEIN MIG1-RELATED"/>
    <property type="match status" value="1"/>
</dbReference>
<dbReference type="SMART" id="SM00355">
    <property type="entry name" value="ZnF_C2H2"/>
    <property type="match status" value="2"/>
</dbReference>
<dbReference type="Gene3D" id="3.30.160.60">
    <property type="entry name" value="Classic Zinc Finger"/>
    <property type="match status" value="2"/>
</dbReference>
<feature type="domain" description="C2H2-type" evidence="11">
    <location>
        <begin position="94"/>
        <end position="123"/>
    </location>
</feature>
<keyword evidence="5" id="KW-0862">Zinc</keyword>
<evidence type="ECO:0000256" key="5">
    <source>
        <dbReference type="ARBA" id="ARBA00022833"/>
    </source>
</evidence>
<evidence type="ECO:0000313" key="13">
    <source>
        <dbReference type="Proteomes" id="UP000789901"/>
    </source>
</evidence>
<keyword evidence="8" id="KW-0539">Nucleus</keyword>
<feature type="domain" description="C2H2-type" evidence="11">
    <location>
        <begin position="178"/>
        <end position="210"/>
    </location>
</feature>
<evidence type="ECO:0000256" key="1">
    <source>
        <dbReference type="ARBA" id="ARBA00004123"/>
    </source>
</evidence>
<sequence length="357" mass="41056">MQTANLVLCNISKCGNLATPPPVSFHDFETSRDHQNTTFKMSSLSKILIDNSEISPNENSDDFSDEKQYSTTKYKNGSPRPYKCMTCSMGEKPHSCSFPGCEKKFARSDELTRHRRVHDNTSRRRDRNRRMVSVSFRNTTYLINQVHEGIPTTTSRTIRYIFTETTTHSSPNSWTKSFDCPVNGCTKSFTRYGHLSRHIQSCELKRLRKESVGKKKVSHLPQSPSTSRSCSSRSNSSSDDDISPKLSPLRLLQEPFNNYNYNYVKPSPIEPRFSLNPQQTSCLRDIFHSPLEATHRRPLPCVNGKTRKDKSVNDLIVPKLENDTNLYAIAYQKDSRHILIKLIYLDNANMQRNYLEL</sequence>
<dbReference type="PROSITE" id="PS00028">
    <property type="entry name" value="ZINC_FINGER_C2H2_1"/>
    <property type="match status" value="1"/>
</dbReference>
<proteinExistence type="predicted"/>
<dbReference type="InterPro" id="IPR036236">
    <property type="entry name" value="Znf_C2H2_sf"/>
</dbReference>
<evidence type="ECO:0000256" key="6">
    <source>
        <dbReference type="ARBA" id="ARBA00023015"/>
    </source>
</evidence>
<evidence type="ECO:0000256" key="10">
    <source>
        <dbReference type="SAM" id="MobiDB-lite"/>
    </source>
</evidence>